<proteinExistence type="predicted"/>
<evidence type="ECO:0000313" key="2">
    <source>
        <dbReference type="EMBL" id="KAG0489714.1"/>
    </source>
</evidence>
<gene>
    <name evidence="2" type="ORF">HPP92_006577</name>
</gene>
<evidence type="ECO:0000256" key="1">
    <source>
        <dbReference type="SAM" id="MobiDB-lite"/>
    </source>
</evidence>
<dbReference type="Proteomes" id="UP000639772">
    <property type="component" value="Chromosome 3"/>
</dbReference>
<name>A0A835V6X0_VANPL</name>
<accession>A0A835V6X0</accession>
<dbReference type="EMBL" id="JADCNM010000003">
    <property type="protein sequence ID" value="KAG0489714.1"/>
    <property type="molecule type" value="Genomic_DNA"/>
</dbReference>
<feature type="region of interest" description="Disordered" evidence="1">
    <location>
        <begin position="1"/>
        <end position="28"/>
    </location>
</feature>
<protein>
    <submittedName>
        <fullName evidence="2">Uncharacterized protein</fullName>
    </submittedName>
</protein>
<sequence>MIASQGVAGDSGNNDGSRGRANAASDFEGDDGFITAKWLCKTIYKIGLGFAARRHYFGHAALVFSPSLLERTKKTQD</sequence>
<evidence type="ECO:0000313" key="3">
    <source>
        <dbReference type="Proteomes" id="UP000639772"/>
    </source>
</evidence>
<dbReference type="AlphaFoldDB" id="A0A835V6X0"/>
<reference evidence="2 3" key="1">
    <citation type="journal article" date="2020" name="Nat. Food">
        <title>A phased Vanilla planifolia genome enables genetic improvement of flavour and production.</title>
        <authorList>
            <person name="Hasing T."/>
            <person name="Tang H."/>
            <person name="Brym M."/>
            <person name="Khazi F."/>
            <person name="Huang T."/>
            <person name="Chambers A.H."/>
        </authorList>
    </citation>
    <scope>NUCLEOTIDE SEQUENCE [LARGE SCALE GENOMIC DNA]</scope>
    <source>
        <tissue evidence="2">Leaf</tissue>
    </source>
</reference>
<comment type="caution">
    <text evidence="2">The sequence shown here is derived from an EMBL/GenBank/DDBJ whole genome shotgun (WGS) entry which is preliminary data.</text>
</comment>
<organism evidence="2 3">
    <name type="scientific">Vanilla planifolia</name>
    <name type="common">Vanilla</name>
    <dbReference type="NCBI Taxonomy" id="51239"/>
    <lineage>
        <taxon>Eukaryota</taxon>
        <taxon>Viridiplantae</taxon>
        <taxon>Streptophyta</taxon>
        <taxon>Embryophyta</taxon>
        <taxon>Tracheophyta</taxon>
        <taxon>Spermatophyta</taxon>
        <taxon>Magnoliopsida</taxon>
        <taxon>Liliopsida</taxon>
        <taxon>Asparagales</taxon>
        <taxon>Orchidaceae</taxon>
        <taxon>Vanilloideae</taxon>
        <taxon>Vanilleae</taxon>
        <taxon>Vanilla</taxon>
    </lineage>
</organism>